<dbReference type="Pfam" id="PF00076">
    <property type="entry name" value="RRM_1"/>
    <property type="match status" value="1"/>
</dbReference>
<accession>A0A0P0F399</accession>
<evidence type="ECO:0000313" key="6">
    <source>
        <dbReference type="EnsemblMetazoa" id="CLYHEMP020873.1"/>
    </source>
</evidence>
<organism evidence="5">
    <name type="scientific">Clytia hemisphaerica</name>
    <dbReference type="NCBI Taxonomy" id="252671"/>
    <lineage>
        <taxon>Eukaryota</taxon>
        <taxon>Metazoa</taxon>
        <taxon>Cnidaria</taxon>
        <taxon>Hydrozoa</taxon>
        <taxon>Hydroidolina</taxon>
        <taxon>Leptothecata</taxon>
        <taxon>Obeliida</taxon>
        <taxon>Clytiidae</taxon>
        <taxon>Clytia</taxon>
    </lineage>
</organism>
<dbReference type="EnsemblMetazoa" id="CLYHEMT020873.1">
    <property type="protein sequence ID" value="CLYHEMP020873.1"/>
    <property type="gene ID" value="CLYHEMG020873"/>
</dbReference>
<dbReference type="GO" id="GO:0003730">
    <property type="term" value="F:mRNA 3'-UTR binding"/>
    <property type="evidence" value="ECO:0007669"/>
    <property type="project" value="TreeGrafter"/>
</dbReference>
<reference evidence="5" key="1">
    <citation type="submission" date="2015-07" db="EMBL/GenBank/DDBJ databases">
        <title>Wnt signalling and multipotent stem cell formation and differenciation in the hydrozoan Clytia hemisphaerica.</title>
        <authorList>
            <person name="Ruggiero A."/>
            <person name="Lapebie P."/>
            <person name="Barreau C."/>
            <person name="Houliston E."/>
        </authorList>
    </citation>
    <scope>NUCLEOTIDE SEQUENCE</scope>
</reference>
<feature type="domain" description="RRM" evidence="4">
    <location>
        <begin position="40"/>
        <end position="117"/>
    </location>
</feature>
<dbReference type="GO" id="GO:0070935">
    <property type="term" value="P:3'-UTR-mediated mRNA stabilization"/>
    <property type="evidence" value="ECO:0007669"/>
    <property type="project" value="TreeGrafter"/>
</dbReference>
<dbReference type="InterPro" id="IPR012677">
    <property type="entry name" value="Nucleotide-bd_a/b_plait_sf"/>
</dbReference>
<proteinExistence type="evidence at transcript level"/>
<feature type="region of interest" description="Disordered" evidence="3">
    <location>
        <begin position="166"/>
        <end position="186"/>
    </location>
</feature>
<name>A0A0P0F399_9CNID</name>
<keyword evidence="1 2" id="KW-0694">RNA-binding</keyword>
<feature type="compositionally biased region" description="Pro residues" evidence="3">
    <location>
        <begin position="171"/>
        <end position="180"/>
    </location>
</feature>
<dbReference type="PANTHER" id="PTHR11176:SF57">
    <property type="entry name" value="PROTEIN BOULE"/>
    <property type="match status" value="1"/>
</dbReference>
<dbReference type="Proteomes" id="UP000594262">
    <property type="component" value="Unplaced"/>
</dbReference>
<dbReference type="PROSITE" id="PS50102">
    <property type="entry name" value="RRM"/>
    <property type="match status" value="1"/>
</dbReference>
<evidence type="ECO:0000259" key="4">
    <source>
        <dbReference type="PROSITE" id="PS50102"/>
    </source>
</evidence>
<dbReference type="GO" id="GO:0045948">
    <property type="term" value="P:positive regulation of translational initiation"/>
    <property type="evidence" value="ECO:0007669"/>
    <property type="project" value="TreeGrafter"/>
</dbReference>
<keyword evidence="7" id="KW-1185">Reference proteome</keyword>
<sequence length="324" mass="36319">MNPPDEKPMTGAVEEQLPQEEEIKESYVPKMKPGDVEIPNRVFVKGFPREATADDLFVFFEDYGKVLECRIVADRYGYSKGYGFITFDSQSVADKVKEMERIKYNDEIELAIGPARIRKKRFYLLPTPQYQQPQAYYTQDGAVFWATCVPQQQVMQQPQIVSPVQVVHQSPNPPSYPSPQPVSQSYAPVTGQPAYTSPMQQQQYATPVQQSFTTPIPQQNFGTPMGQNYGTPVVFSVVTSEPGNSPSPSTPCMYQSNGPNMNTLVEKVSGMQISQSPISMNDDAIVPNMNYVDMQSTQQSMSTPEAIVYHNPVVSFVPQTRQIQ</sequence>
<evidence type="ECO:0000313" key="5">
    <source>
        <dbReference type="EMBL" id="ALJ33583.1"/>
    </source>
</evidence>
<evidence type="ECO:0000256" key="3">
    <source>
        <dbReference type="SAM" id="MobiDB-lite"/>
    </source>
</evidence>
<dbReference type="OrthoDB" id="762982at2759"/>
<dbReference type="InterPro" id="IPR035979">
    <property type="entry name" value="RBD_domain_sf"/>
</dbReference>
<dbReference type="GeneID" id="136817658"/>
<dbReference type="Gene3D" id="3.30.70.330">
    <property type="match status" value="1"/>
</dbReference>
<dbReference type="EMBL" id="KT318180">
    <property type="protein sequence ID" value="ALJ33583.1"/>
    <property type="molecule type" value="mRNA"/>
</dbReference>
<dbReference type="AlphaFoldDB" id="A0A0P0F399"/>
<dbReference type="SMART" id="SM00360">
    <property type="entry name" value="RRM"/>
    <property type="match status" value="1"/>
</dbReference>
<dbReference type="SUPFAM" id="SSF54928">
    <property type="entry name" value="RNA-binding domain, RBD"/>
    <property type="match status" value="1"/>
</dbReference>
<dbReference type="GO" id="GO:0008494">
    <property type="term" value="F:translation activator activity"/>
    <property type="evidence" value="ECO:0007669"/>
    <property type="project" value="TreeGrafter"/>
</dbReference>
<evidence type="ECO:0000256" key="2">
    <source>
        <dbReference type="PROSITE-ProRule" id="PRU00176"/>
    </source>
</evidence>
<dbReference type="PANTHER" id="PTHR11176">
    <property type="entry name" value="BOULE-RELATED"/>
    <property type="match status" value="1"/>
</dbReference>
<feature type="region of interest" description="Disordered" evidence="3">
    <location>
        <begin position="1"/>
        <end position="23"/>
    </location>
</feature>
<protein>
    <submittedName>
        <fullName evidence="5">Boule-like 2a</fullName>
    </submittedName>
    <submittedName>
        <fullName evidence="6">RRM domain-containing protein</fullName>
    </submittedName>
</protein>
<evidence type="ECO:0000256" key="1">
    <source>
        <dbReference type="ARBA" id="ARBA00022884"/>
    </source>
</evidence>
<dbReference type="RefSeq" id="XP_066930084.1">
    <property type="nucleotide sequence ID" value="XM_067073983.1"/>
</dbReference>
<evidence type="ECO:0000313" key="7">
    <source>
        <dbReference type="Proteomes" id="UP000594262"/>
    </source>
</evidence>
<dbReference type="InterPro" id="IPR000504">
    <property type="entry name" value="RRM_dom"/>
</dbReference>
<dbReference type="GO" id="GO:0005737">
    <property type="term" value="C:cytoplasm"/>
    <property type="evidence" value="ECO:0007669"/>
    <property type="project" value="TreeGrafter"/>
</dbReference>
<reference evidence="6" key="2">
    <citation type="submission" date="2021-01" db="UniProtKB">
        <authorList>
            <consortium name="EnsemblMetazoa"/>
        </authorList>
    </citation>
    <scope>IDENTIFICATION</scope>
</reference>